<dbReference type="GO" id="GO:0003677">
    <property type="term" value="F:DNA binding"/>
    <property type="evidence" value="ECO:0007669"/>
    <property type="project" value="InterPro"/>
</dbReference>
<sequence>MPTCVSGEGPVRIRRMIKGGLPPLGLGEAEERAYEALLLERADHVEELARLLDLPRKRVDTALDRLVEHGFARPPDPVDGGGLPHPAAPAAAIRILIDRRQAELHRRSAELHRRSAELERLRLTAERLAAERLAAERLAADRSAAPRTPGCGGGVSAGGDGAGAGCAVERLAGRGAAGERTGRLLAGAEREVLLMDRAPYADLDVGGLLARGVQVRAVLDRAGLAAPGRARAVAALVRRGLRVRVAAGVPTRLLAVDRRVALLPPSDAADPRAYALAVGDARLREALAALFEAVWEGAAPWDGGGGREEGPEQRELLRLLAAGLKDEAIARRLGVHVHTARRRISRLLESLDARTRFQAGARATARGWLDT</sequence>
<evidence type="ECO:0000313" key="4">
    <source>
        <dbReference type="Proteomes" id="UP000095349"/>
    </source>
</evidence>
<protein>
    <submittedName>
        <fullName evidence="3">Sugar-specific transcriptional regulator TrmB</fullName>
    </submittedName>
</protein>
<keyword evidence="4" id="KW-1185">Reference proteome</keyword>
<evidence type="ECO:0000313" key="3">
    <source>
        <dbReference type="EMBL" id="AOT61022.1"/>
    </source>
</evidence>
<dbReference type="EMBL" id="CP017316">
    <property type="protein sequence ID" value="AOT61022.1"/>
    <property type="molecule type" value="Genomic_DNA"/>
</dbReference>
<dbReference type="PATRIC" id="fig|285473.5.peg.4088"/>
<proteinExistence type="predicted"/>
<reference evidence="3 4" key="1">
    <citation type="submission" date="2016-09" db="EMBL/GenBank/DDBJ databases">
        <title>Streptomyces rubrolavendulae MJM4426 Genome sequencing and assembly.</title>
        <authorList>
            <person name="Kim J.-G."/>
        </authorList>
    </citation>
    <scope>NUCLEOTIDE SEQUENCE [LARGE SCALE GENOMIC DNA]</scope>
    <source>
        <strain evidence="3 4">MJM4426</strain>
    </source>
</reference>
<name>A0A1D8G6D6_9ACTN</name>
<dbReference type="Pfam" id="PF01978">
    <property type="entry name" value="TrmB"/>
    <property type="match status" value="1"/>
</dbReference>
<dbReference type="KEGG" id="srn:A4G23_03899"/>
<dbReference type="InterPro" id="IPR002831">
    <property type="entry name" value="Tscrpt_reg_TrmB_N"/>
</dbReference>
<feature type="coiled-coil region" evidence="1">
    <location>
        <begin position="111"/>
        <end position="138"/>
    </location>
</feature>
<evidence type="ECO:0000259" key="2">
    <source>
        <dbReference type="SMART" id="SM00421"/>
    </source>
</evidence>
<dbReference type="SMART" id="SM00421">
    <property type="entry name" value="HTH_LUXR"/>
    <property type="match status" value="1"/>
</dbReference>
<organism evidence="3 4">
    <name type="scientific">Streptomyces rubrolavendulae</name>
    <dbReference type="NCBI Taxonomy" id="285473"/>
    <lineage>
        <taxon>Bacteria</taxon>
        <taxon>Bacillati</taxon>
        <taxon>Actinomycetota</taxon>
        <taxon>Actinomycetes</taxon>
        <taxon>Kitasatosporales</taxon>
        <taxon>Streptomycetaceae</taxon>
        <taxon>Streptomyces</taxon>
    </lineage>
</organism>
<dbReference type="Gene3D" id="1.10.10.10">
    <property type="entry name" value="Winged helix-like DNA-binding domain superfamily/Winged helix DNA-binding domain"/>
    <property type="match status" value="2"/>
</dbReference>
<dbReference type="PANTHER" id="PTHR34293">
    <property type="entry name" value="HTH-TYPE TRANSCRIPTIONAL REGULATOR TRMBL2"/>
    <property type="match status" value="1"/>
</dbReference>
<accession>A0A1D8G6D6</accession>
<dbReference type="PANTHER" id="PTHR34293:SF1">
    <property type="entry name" value="HTH-TYPE TRANSCRIPTIONAL REGULATOR TRMBL2"/>
    <property type="match status" value="1"/>
</dbReference>
<dbReference type="Pfam" id="PF13384">
    <property type="entry name" value="HTH_23"/>
    <property type="match status" value="1"/>
</dbReference>
<keyword evidence="1" id="KW-0175">Coiled coil</keyword>
<gene>
    <name evidence="3" type="ORF">A4G23_03899</name>
</gene>
<evidence type="ECO:0000256" key="1">
    <source>
        <dbReference type="SAM" id="Coils"/>
    </source>
</evidence>
<dbReference type="InterPro" id="IPR000792">
    <property type="entry name" value="Tscrpt_reg_LuxR_C"/>
</dbReference>
<dbReference type="InterPro" id="IPR016032">
    <property type="entry name" value="Sig_transdc_resp-reg_C-effctor"/>
</dbReference>
<dbReference type="InterPro" id="IPR036388">
    <property type="entry name" value="WH-like_DNA-bd_sf"/>
</dbReference>
<dbReference type="SUPFAM" id="SSF46894">
    <property type="entry name" value="C-terminal effector domain of the bipartite response regulators"/>
    <property type="match status" value="1"/>
</dbReference>
<dbReference type="STRING" id="285473.A4G23_03899"/>
<feature type="domain" description="HTH luxR-type" evidence="2">
    <location>
        <begin position="313"/>
        <end position="363"/>
    </location>
</feature>
<dbReference type="AlphaFoldDB" id="A0A1D8G6D6"/>
<dbReference type="InterPro" id="IPR051797">
    <property type="entry name" value="TrmB-like"/>
</dbReference>
<dbReference type="Proteomes" id="UP000095349">
    <property type="component" value="Chromosome"/>
</dbReference>
<dbReference type="GO" id="GO:0006355">
    <property type="term" value="P:regulation of DNA-templated transcription"/>
    <property type="evidence" value="ECO:0007669"/>
    <property type="project" value="InterPro"/>
</dbReference>